<gene>
    <name evidence="3" type="ORF">C8A04DRAFT_33352</name>
</gene>
<organism evidence="3 4">
    <name type="scientific">Dichotomopilus funicola</name>
    <dbReference type="NCBI Taxonomy" id="1934379"/>
    <lineage>
        <taxon>Eukaryota</taxon>
        <taxon>Fungi</taxon>
        <taxon>Dikarya</taxon>
        <taxon>Ascomycota</taxon>
        <taxon>Pezizomycotina</taxon>
        <taxon>Sordariomycetes</taxon>
        <taxon>Sordariomycetidae</taxon>
        <taxon>Sordariales</taxon>
        <taxon>Chaetomiaceae</taxon>
        <taxon>Dichotomopilus</taxon>
    </lineage>
</organism>
<dbReference type="PANTHER" id="PTHR44051:SF9">
    <property type="entry name" value="GLUTATHIONE S-TRANSFERASE 1"/>
    <property type="match status" value="1"/>
</dbReference>
<dbReference type="Proteomes" id="UP001302676">
    <property type="component" value="Unassembled WGS sequence"/>
</dbReference>
<dbReference type="Pfam" id="PF13409">
    <property type="entry name" value="GST_N_2"/>
    <property type="match status" value="1"/>
</dbReference>
<keyword evidence="4" id="KW-1185">Reference proteome</keyword>
<dbReference type="Gene3D" id="3.40.30.10">
    <property type="entry name" value="Glutaredoxin"/>
    <property type="match status" value="1"/>
</dbReference>
<dbReference type="RefSeq" id="XP_062632555.1">
    <property type="nucleotide sequence ID" value="XM_062782435.1"/>
</dbReference>
<reference evidence="3" key="2">
    <citation type="submission" date="2023-05" db="EMBL/GenBank/DDBJ databases">
        <authorList>
            <consortium name="Lawrence Berkeley National Laboratory"/>
            <person name="Steindorff A."/>
            <person name="Hensen N."/>
            <person name="Bonometti L."/>
            <person name="Westerberg I."/>
            <person name="Brannstrom I.O."/>
            <person name="Guillou S."/>
            <person name="Cros-Aarteil S."/>
            <person name="Calhoun S."/>
            <person name="Haridas S."/>
            <person name="Kuo A."/>
            <person name="Mondo S."/>
            <person name="Pangilinan J."/>
            <person name="Riley R."/>
            <person name="Labutti K."/>
            <person name="Andreopoulos B."/>
            <person name="Lipzen A."/>
            <person name="Chen C."/>
            <person name="Yanf M."/>
            <person name="Daum C."/>
            <person name="Ng V."/>
            <person name="Clum A."/>
            <person name="Ohm R."/>
            <person name="Martin F."/>
            <person name="Silar P."/>
            <person name="Natvig D."/>
            <person name="Lalanne C."/>
            <person name="Gautier V."/>
            <person name="Ament-Velasquez S.L."/>
            <person name="Kruys A."/>
            <person name="Hutchinson M.I."/>
            <person name="Powell A.J."/>
            <person name="Barry K."/>
            <person name="Miller A.N."/>
            <person name="Grigoriev I.V."/>
            <person name="Debuchy R."/>
            <person name="Gladieux P."/>
            <person name="Thoren M.H."/>
            <person name="Johannesson H."/>
        </authorList>
    </citation>
    <scope>NUCLEOTIDE SEQUENCE</scope>
    <source>
        <strain evidence="3">CBS 141.50</strain>
    </source>
</reference>
<protein>
    <recommendedName>
        <fullName evidence="2">GST N-terminal domain-containing protein</fullName>
    </recommendedName>
</protein>
<feature type="domain" description="GST N-terminal" evidence="2">
    <location>
        <begin position="4"/>
        <end position="104"/>
    </location>
</feature>
<dbReference type="SUPFAM" id="SSF47616">
    <property type="entry name" value="GST C-terminal domain-like"/>
    <property type="match status" value="1"/>
</dbReference>
<proteinExistence type="inferred from homology"/>
<dbReference type="InterPro" id="IPR036282">
    <property type="entry name" value="Glutathione-S-Trfase_C_sf"/>
</dbReference>
<dbReference type="AlphaFoldDB" id="A0AAN6UUD2"/>
<dbReference type="SFLD" id="SFLDG00358">
    <property type="entry name" value="Main_(cytGST)"/>
    <property type="match status" value="1"/>
</dbReference>
<evidence type="ECO:0000256" key="1">
    <source>
        <dbReference type="ARBA" id="ARBA00007409"/>
    </source>
</evidence>
<comment type="similarity">
    <text evidence="1">Belongs to the GST superfamily.</text>
</comment>
<dbReference type="EMBL" id="MU853682">
    <property type="protein sequence ID" value="KAK4139184.1"/>
    <property type="molecule type" value="Genomic_DNA"/>
</dbReference>
<dbReference type="SFLD" id="SFLDS00019">
    <property type="entry name" value="Glutathione_Transferase_(cytos"/>
    <property type="match status" value="1"/>
</dbReference>
<comment type="caution">
    <text evidence="3">The sequence shown here is derived from an EMBL/GenBank/DDBJ whole genome shotgun (WGS) entry which is preliminary data.</text>
</comment>
<dbReference type="InterPro" id="IPR040079">
    <property type="entry name" value="Glutathione_S-Trfase"/>
</dbReference>
<dbReference type="CDD" id="cd03046">
    <property type="entry name" value="GST_N_GTT1_like"/>
    <property type="match status" value="1"/>
</dbReference>
<evidence type="ECO:0000313" key="3">
    <source>
        <dbReference type="EMBL" id="KAK4139184.1"/>
    </source>
</evidence>
<evidence type="ECO:0000313" key="4">
    <source>
        <dbReference type="Proteomes" id="UP001302676"/>
    </source>
</evidence>
<dbReference type="InterPro" id="IPR004045">
    <property type="entry name" value="Glutathione_S-Trfase_N"/>
</dbReference>
<evidence type="ECO:0000259" key="2">
    <source>
        <dbReference type="PROSITE" id="PS50404"/>
    </source>
</evidence>
<name>A0AAN6UUD2_9PEZI</name>
<dbReference type="SUPFAM" id="SSF52833">
    <property type="entry name" value="Thioredoxin-like"/>
    <property type="match status" value="1"/>
</dbReference>
<reference evidence="3" key="1">
    <citation type="journal article" date="2023" name="Mol. Phylogenet. Evol.">
        <title>Genome-scale phylogeny and comparative genomics of the fungal order Sordariales.</title>
        <authorList>
            <person name="Hensen N."/>
            <person name="Bonometti L."/>
            <person name="Westerberg I."/>
            <person name="Brannstrom I.O."/>
            <person name="Guillou S."/>
            <person name="Cros-Aarteil S."/>
            <person name="Calhoun S."/>
            <person name="Haridas S."/>
            <person name="Kuo A."/>
            <person name="Mondo S."/>
            <person name="Pangilinan J."/>
            <person name="Riley R."/>
            <person name="LaButti K."/>
            <person name="Andreopoulos B."/>
            <person name="Lipzen A."/>
            <person name="Chen C."/>
            <person name="Yan M."/>
            <person name="Daum C."/>
            <person name="Ng V."/>
            <person name="Clum A."/>
            <person name="Steindorff A."/>
            <person name="Ohm R.A."/>
            <person name="Martin F."/>
            <person name="Silar P."/>
            <person name="Natvig D.O."/>
            <person name="Lalanne C."/>
            <person name="Gautier V."/>
            <person name="Ament-Velasquez S.L."/>
            <person name="Kruys A."/>
            <person name="Hutchinson M.I."/>
            <person name="Powell A.J."/>
            <person name="Barry K."/>
            <person name="Miller A.N."/>
            <person name="Grigoriev I.V."/>
            <person name="Debuchy R."/>
            <person name="Gladieux P."/>
            <person name="Hiltunen Thoren M."/>
            <person name="Johannesson H."/>
        </authorList>
    </citation>
    <scope>NUCLEOTIDE SEQUENCE</scope>
    <source>
        <strain evidence="3">CBS 141.50</strain>
    </source>
</reference>
<dbReference type="PANTHER" id="PTHR44051">
    <property type="entry name" value="GLUTATHIONE S-TRANSFERASE-RELATED"/>
    <property type="match status" value="1"/>
</dbReference>
<dbReference type="InterPro" id="IPR036249">
    <property type="entry name" value="Thioredoxin-like_sf"/>
</dbReference>
<dbReference type="PROSITE" id="PS50404">
    <property type="entry name" value="GST_NTER"/>
    <property type="match status" value="1"/>
</dbReference>
<dbReference type="Pfam" id="PF13410">
    <property type="entry name" value="GST_C_2"/>
    <property type="match status" value="1"/>
</dbReference>
<sequence>MASQPKITLYWLNESRAQRIAWLLEELHLSYDVQIFHRDANMQAPPELQKIHPLGKSPVLGITPSSSASSSAGSGSQPKEKKELILAESAVIAQYLTEHFGKQTSLLPRQYREGEEGQVGGETEEWLRYQYYLHYAEGSLMPPILVGIILDILKGPKIPFFIRPITSSIVSKLYAAFLLPEILRHLAFLESQLETAPQGGAYLCGAELTTADILMGFPIREAKNAFAGLEVGDGKGTVGERFPRLWKYLDLLEGEEGYKKAGVKIAELEKRAKGESK</sequence>
<dbReference type="Gene3D" id="1.20.1050.10">
    <property type="match status" value="1"/>
</dbReference>
<dbReference type="GeneID" id="87819048"/>
<accession>A0AAN6UUD2</accession>